<evidence type="ECO:0000256" key="7">
    <source>
        <dbReference type="ARBA" id="ARBA00022927"/>
    </source>
</evidence>
<dbReference type="RefSeq" id="WP_185887728.1">
    <property type="nucleotide sequence ID" value="NZ_CP060202.1"/>
</dbReference>
<accession>A0A7G7W613</accession>
<keyword evidence="6" id="KW-0812">Transmembrane</keyword>
<dbReference type="AlphaFoldDB" id="A0A7G7W613"/>
<reference evidence="11 12" key="1">
    <citation type="submission" date="2020-08" db="EMBL/GenBank/DDBJ databases">
        <title>Hymenobacter sp. S2-20-2 genome sequencing.</title>
        <authorList>
            <person name="Jin L."/>
        </authorList>
    </citation>
    <scope>NUCLEOTIDE SEQUENCE [LARGE SCALE GENOMIC DNA]</scope>
    <source>
        <strain evidence="11 12">S2-20-2</strain>
    </source>
</reference>
<dbReference type="SUPFAM" id="SSF74653">
    <property type="entry name" value="TolA/TonB C-terminal domain"/>
    <property type="match status" value="2"/>
</dbReference>
<dbReference type="InterPro" id="IPR037682">
    <property type="entry name" value="TonB_C"/>
</dbReference>
<dbReference type="Proteomes" id="UP000515489">
    <property type="component" value="Chromosome"/>
</dbReference>
<feature type="domain" description="TonB C-terminal" evidence="10">
    <location>
        <begin position="45"/>
        <end position="141"/>
    </location>
</feature>
<dbReference type="PROSITE" id="PS52015">
    <property type="entry name" value="TONB_CTD"/>
    <property type="match status" value="2"/>
</dbReference>
<keyword evidence="8" id="KW-1133">Transmembrane helix</keyword>
<sequence length="370" mass="39533">MHSYFRPLLLGSLLFISGHTIQAQTQGPIEDKVFSYVEKMPEFPGGQQALFRTLSQTVQYPEEAIAKQLEGRVLVSFVVASTGQVQQVKLARGLDPLLDAEALRAVAALPAFIPGKQAGKAVAVAYTLPIVFKLPLATEAPATPAGSRPVAEAHAPHPVGGQEALEAYLRTASFPGAARQANFSGVVFVAIKVDSLGALTSAKAQPGPMAKEQLKRLKPELLAAAEDLLSNGPAWAPALKKGQPRRGGHLVPLVFDASAGTVSLYPRVRLFPDEPPTTEGGPQALSNFIGRNVKYPSAALRSRTSGTVKIFFEVSEQGRAENPLVLQSVAPALDEEALRVIALLPPIFPALEKGKPVRTFFVVPVTYRMR</sequence>
<keyword evidence="9" id="KW-0472">Membrane</keyword>
<evidence type="ECO:0000256" key="6">
    <source>
        <dbReference type="ARBA" id="ARBA00022692"/>
    </source>
</evidence>
<evidence type="ECO:0000256" key="2">
    <source>
        <dbReference type="ARBA" id="ARBA00006555"/>
    </source>
</evidence>
<evidence type="ECO:0000256" key="4">
    <source>
        <dbReference type="ARBA" id="ARBA00022475"/>
    </source>
</evidence>
<evidence type="ECO:0000313" key="12">
    <source>
        <dbReference type="Proteomes" id="UP000515489"/>
    </source>
</evidence>
<evidence type="ECO:0000256" key="1">
    <source>
        <dbReference type="ARBA" id="ARBA00004383"/>
    </source>
</evidence>
<comment type="similarity">
    <text evidence="2">Belongs to the TonB family.</text>
</comment>
<evidence type="ECO:0000259" key="10">
    <source>
        <dbReference type="PROSITE" id="PS52015"/>
    </source>
</evidence>
<evidence type="ECO:0000256" key="8">
    <source>
        <dbReference type="ARBA" id="ARBA00022989"/>
    </source>
</evidence>
<dbReference type="GO" id="GO:0015031">
    <property type="term" value="P:protein transport"/>
    <property type="evidence" value="ECO:0007669"/>
    <property type="project" value="UniProtKB-KW"/>
</dbReference>
<dbReference type="InterPro" id="IPR051045">
    <property type="entry name" value="TonB-dependent_transducer"/>
</dbReference>
<organism evidence="11 12">
    <name type="scientific">Hymenobacter sediminicola</name>
    <dbReference type="NCBI Taxonomy" id="2761579"/>
    <lineage>
        <taxon>Bacteria</taxon>
        <taxon>Pseudomonadati</taxon>
        <taxon>Bacteroidota</taxon>
        <taxon>Cytophagia</taxon>
        <taxon>Cytophagales</taxon>
        <taxon>Hymenobacteraceae</taxon>
        <taxon>Hymenobacter</taxon>
    </lineage>
</organism>
<name>A0A7G7W613_9BACT</name>
<dbReference type="GO" id="GO:0055085">
    <property type="term" value="P:transmembrane transport"/>
    <property type="evidence" value="ECO:0007669"/>
    <property type="project" value="InterPro"/>
</dbReference>
<dbReference type="PANTHER" id="PTHR33446">
    <property type="entry name" value="PROTEIN TONB-RELATED"/>
    <property type="match status" value="1"/>
</dbReference>
<dbReference type="InterPro" id="IPR006260">
    <property type="entry name" value="TonB/TolA_C"/>
</dbReference>
<dbReference type="PANTHER" id="PTHR33446:SF2">
    <property type="entry name" value="PROTEIN TONB"/>
    <property type="match status" value="1"/>
</dbReference>
<keyword evidence="4" id="KW-1003">Cell membrane</keyword>
<evidence type="ECO:0000256" key="5">
    <source>
        <dbReference type="ARBA" id="ARBA00022519"/>
    </source>
</evidence>
<keyword evidence="5" id="KW-0997">Cell inner membrane</keyword>
<protein>
    <submittedName>
        <fullName evidence="11">Energy transducer TonB</fullName>
    </submittedName>
</protein>
<dbReference type="GO" id="GO:0031992">
    <property type="term" value="F:energy transducer activity"/>
    <property type="evidence" value="ECO:0007669"/>
    <property type="project" value="TreeGrafter"/>
</dbReference>
<keyword evidence="12" id="KW-1185">Reference proteome</keyword>
<comment type="subcellular location">
    <subcellularLocation>
        <location evidence="1">Cell inner membrane</location>
        <topology evidence="1">Single-pass membrane protein</topology>
        <orientation evidence="1">Periplasmic side</orientation>
    </subcellularLocation>
</comment>
<proteinExistence type="inferred from homology"/>
<gene>
    <name evidence="11" type="ORF">H4317_16895</name>
</gene>
<dbReference type="KEGG" id="hsk:H4317_16895"/>
<evidence type="ECO:0000313" key="11">
    <source>
        <dbReference type="EMBL" id="QNH61806.1"/>
    </source>
</evidence>
<dbReference type="GO" id="GO:0098797">
    <property type="term" value="C:plasma membrane protein complex"/>
    <property type="evidence" value="ECO:0007669"/>
    <property type="project" value="TreeGrafter"/>
</dbReference>
<evidence type="ECO:0000256" key="3">
    <source>
        <dbReference type="ARBA" id="ARBA00022448"/>
    </source>
</evidence>
<keyword evidence="7" id="KW-0653">Protein transport</keyword>
<dbReference type="Pfam" id="PF03544">
    <property type="entry name" value="TonB_C"/>
    <property type="match status" value="2"/>
</dbReference>
<feature type="domain" description="TonB C-terminal" evidence="10">
    <location>
        <begin position="280"/>
        <end position="370"/>
    </location>
</feature>
<keyword evidence="3" id="KW-0813">Transport</keyword>
<evidence type="ECO:0000256" key="9">
    <source>
        <dbReference type="ARBA" id="ARBA00023136"/>
    </source>
</evidence>
<dbReference type="Gene3D" id="3.30.1150.10">
    <property type="match status" value="3"/>
</dbReference>
<dbReference type="EMBL" id="CP060202">
    <property type="protein sequence ID" value="QNH61806.1"/>
    <property type="molecule type" value="Genomic_DNA"/>
</dbReference>
<dbReference type="NCBIfam" id="TIGR01352">
    <property type="entry name" value="tonB_Cterm"/>
    <property type="match status" value="2"/>
</dbReference>